<dbReference type="PANTHER" id="PTHR30061">
    <property type="entry name" value="MALTOSE-BINDING PERIPLASMIC PROTEIN"/>
    <property type="match status" value="1"/>
</dbReference>
<dbReference type="InterPro" id="IPR006059">
    <property type="entry name" value="SBP"/>
</dbReference>
<evidence type="ECO:0000256" key="3">
    <source>
        <dbReference type="ARBA" id="ARBA00022729"/>
    </source>
</evidence>
<proteinExistence type="inferred from homology"/>
<dbReference type="EMBL" id="JAGGLD010000001">
    <property type="protein sequence ID" value="MBP1999200.1"/>
    <property type="molecule type" value="Genomic_DNA"/>
</dbReference>
<dbReference type="Proteomes" id="UP001519288">
    <property type="component" value="Unassembled WGS sequence"/>
</dbReference>
<dbReference type="PANTHER" id="PTHR30061:SF50">
    <property type="entry name" value="MALTOSE_MALTODEXTRIN-BINDING PERIPLASMIC PROTEIN"/>
    <property type="match status" value="1"/>
</dbReference>
<evidence type="ECO:0000256" key="4">
    <source>
        <dbReference type="SAM" id="SignalP"/>
    </source>
</evidence>
<dbReference type="Pfam" id="PF13416">
    <property type="entry name" value="SBP_bac_8"/>
    <property type="match status" value="1"/>
</dbReference>
<evidence type="ECO:0000256" key="1">
    <source>
        <dbReference type="ARBA" id="ARBA00008520"/>
    </source>
</evidence>
<evidence type="ECO:0000313" key="6">
    <source>
        <dbReference type="Proteomes" id="UP001519288"/>
    </source>
</evidence>
<accession>A0ABS4JC01</accession>
<keyword evidence="3 4" id="KW-0732">Signal</keyword>
<comment type="caution">
    <text evidence="5">The sequence shown here is derived from an EMBL/GenBank/DDBJ whole genome shotgun (WGS) entry which is preliminary data.</text>
</comment>
<gene>
    <name evidence="5" type="ORF">J2Z69_000219</name>
</gene>
<keyword evidence="2" id="KW-0813">Transport</keyword>
<reference evidence="5 6" key="1">
    <citation type="submission" date="2021-03" db="EMBL/GenBank/DDBJ databases">
        <title>Genomic Encyclopedia of Type Strains, Phase IV (KMG-IV): sequencing the most valuable type-strain genomes for metagenomic binning, comparative biology and taxonomic classification.</title>
        <authorList>
            <person name="Goeker M."/>
        </authorList>
    </citation>
    <scope>NUCLEOTIDE SEQUENCE [LARGE SCALE GENOMIC DNA]</scope>
    <source>
        <strain evidence="5 6">DSM 26806</strain>
    </source>
</reference>
<keyword evidence="6" id="KW-1185">Reference proteome</keyword>
<feature type="chain" id="PRO_5046389540" evidence="4">
    <location>
        <begin position="28"/>
        <end position="427"/>
    </location>
</feature>
<protein>
    <submittedName>
        <fullName evidence="5">ABC-type glycerol-3-phosphate transport system substrate-binding protein</fullName>
    </submittedName>
</protein>
<comment type="similarity">
    <text evidence="1">Belongs to the bacterial solute-binding protein 1 family.</text>
</comment>
<name>A0ABS4JC01_9BACL</name>
<feature type="signal peptide" evidence="4">
    <location>
        <begin position="1"/>
        <end position="27"/>
    </location>
</feature>
<organism evidence="5 6">
    <name type="scientific">Paenibacillus shirakamiensis</name>
    <dbReference type="NCBI Taxonomy" id="1265935"/>
    <lineage>
        <taxon>Bacteria</taxon>
        <taxon>Bacillati</taxon>
        <taxon>Bacillota</taxon>
        <taxon>Bacilli</taxon>
        <taxon>Bacillales</taxon>
        <taxon>Paenibacillaceae</taxon>
        <taxon>Paenibacillus</taxon>
    </lineage>
</organism>
<evidence type="ECO:0000256" key="2">
    <source>
        <dbReference type="ARBA" id="ARBA00022448"/>
    </source>
</evidence>
<evidence type="ECO:0000313" key="5">
    <source>
        <dbReference type="EMBL" id="MBP1999200.1"/>
    </source>
</evidence>
<sequence>MKRKNQWVLFAILLLALISLSPGEDSALIQPEDQGDTSFVSQPKQKMEEETGPIKVAVSLSPEEFERLKETNNTFMKEHHIQVDLMNIPVEQAYTTFKNRLALGDSPDVLLLDNSWIREFASKGFLLPSESYYSGQVGMDAIGSTLGQNEWNGYTWGIPKDLNPYTLVYNSKVLDSLGLKTMPHNTMEWSALLSKLKTNKTVPYMLGMDPADPYAFISLFWRLGNMNANKDTDMFALSAEARQALVQIQDMKFYNKSLGDEDRESQLLAKLAQREMLFAIVPRSTIISNPSRELIIELPEGGHLLWFEGRSYSVAAQTPYAKTANNWITAITSPSIQLQAFTEEGRLPTLKTLYTNADVANLREWGANFQIVTKTAYLPVHENVHSWLEQLSGLVSPFLERQTTLKEMMATLELFSQGIQKPFPSKP</sequence>
<dbReference type="SUPFAM" id="SSF53850">
    <property type="entry name" value="Periplasmic binding protein-like II"/>
    <property type="match status" value="1"/>
</dbReference>
<dbReference type="Gene3D" id="3.40.190.10">
    <property type="entry name" value="Periplasmic binding protein-like II"/>
    <property type="match status" value="1"/>
</dbReference>